<dbReference type="InterPro" id="IPR036063">
    <property type="entry name" value="Smr_dom_sf"/>
</dbReference>
<sequence>IHCISQIISNKQFFNNQQQLYVIEEKQQCSFRPQLKVCEIDFHGLTVEKAIDKLDKLIENTKNEKQNIQFQIITGKGRHSSDGPKLKPSIKQFLNNVGIECQELKNG</sequence>
<proteinExistence type="predicted"/>
<protein>
    <submittedName>
        <fullName evidence="2">Smr domain-containing protein</fullName>
    </submittedName>
</protein>
<dbReference type="SMART" id="SM00463">
    <property type="entry name" value="SMR"/>
    <property type="match status" value="1"/>
</dbReference>
<name>A0A146KKC4_9EUKA</name>
<evidence type="ECO:0000259" key="1">
    <source>
        <dbReference type="PROSITE" id="PS50828"/>
    </source>
</evidence>
<feature type="domain" description="Smr" evidence="1">
    <location>
        <begin position="40"/>
        <end position="107"/>
    </location>
</feature>
<feature type="non-terminal residue" evidence="2">
    <location>
        <position position="107"/>
    </location>
</feature>
<dbReference type="EMBL" id="GDID01000725">
    <property type="protein sequence ID" value="JAP95881.1"/>
    <property type="molecule type" value="Transcribed_RNA"/>
</dbReference>
<evidence type="ECO:0000313" key="2">
    <source>
        <dbReference type="EMBL" id="JAP95881.1"/>
    </source>
</evidence>
<dbReference type="PROSITE" id="PS50828">
    <property type="entry name" value="SMR"/>
    <property type="match status" value="1"/>
</dbReference>
<dbReference type="AlphaFoldDB" id="A0A146KKC4"/>
<dbReference type="InterPro" id="IPR053020">
    <property type="entry name" value="Smr_domain_protein"/>
</dbReference>
<dbReference type="Pfam" id="PF01713">
    <property type="entry name" value="Smr"/>
    <property type="match status" value="1"/>
</dbReference>
<accession>A0A146KKC4</accession>
<dbReference type="PANTHER" id="PTHR47417:SF1">
    <property type="entry name" value="SMR DOMAIN-CONTAINING PROTEIN YPL199C"/>
    <property type="match status" value="1"/>
</dbReference>
<dbReference type="Gene3D" id="3.30.1370.110">
    <property type="match status" value="1"/>
</dbReference>
<dbReference type="InterPro" id="IPR002625">
    <property type="entry name" value="Smr_dom"/>
</dbReference>
<dbReference type="PANTHER" id="PTHR47417">
    <property type="entry name" value="SMR DOMAIN-CONTAINING PROTEIN YPL199C"/>
    <property type="match status" value="1"/>
</dbReference>
<reference evidence="2" key="1">
    <citation type="submission" date="2015-07" db="EMBL/GenBank/DDBJ databases">
        <title>Adaptation to a free-living lifestyle via gene acquisitions in the diplomonad Trepomonas sp. PC1.</title>
        <authorList>
            <person name="Xu F."/>
            <person name="Jerlstrom-Hultqvist J."/>
            <person name="Kolisko M."/>
            <person name="Simpson A.G.B."/>
            <person name="Roger A.J."/>
            <person name="Svard S.G."/>
            <person name="Andersson J.O."/>
        </authorList>
    </citation>
    <scope>NUCLEOTIDE SEQUENCE</scope>
    <source>
        <strain evidence="2">PC1</strain>
    </source>
</reference>
<dbReference type="SUPFAM" id="SSF160443">
    <property type="entry name" value="SMR domain-like"/>
    <property type="match status" value="1"/>
</dbReference>
<gene>
    <name evidence="2" type="ORF">TPC1_10974</name>
</gene>
<organism evidence="2">
    <name type="scientific">Trepomonas sp. PC1</name>
    <dbReference type="NCBI Taxonomy" id="1076344"/>
    <lineage>
        <taxon>Eukaryota</taxon>
        <taxon>Metamonada</taxon>
        <taxon>Diplomonadida</taxon>
        <taxon>Hexamitidae</taxon>
        <taxon>Hexamitinae</taxon>
        <taxon>Trepomonas</taxon>
    </lineage>
</organism>
<feature type="non-terminal residue" evidence="2">
    <location>
        <position position="1"/>
    </location>
</feature>